<keyword evidence="3 8" id="KW-0812">Transmembrane</keyword>
<dbReference type="InterPro" id="IPR005807">
    <property type="entry name" value="SecE_bac"/>
</dbReference>
<evidence type="ECO:0000256" key="2">
    <source>
        <dbReference type="ARBA" id="ARBA00022448"/>
    </source>
</evidence>
<dbReference type="GO" id="GO:0006605">
    <property type="term" value="P:protein targeting"/>
    <property type="evidence" value="ECO:0007669"/>
    <property type="project" value="InterPro"/>
</dbReference>
<dbReference type="GO" id="GO:0006886">
    <property type="term" value="P:intracellular protein transport"/>
    <property type="evidence" value="ECO:0007669"/>
    <property type="project" value="InterPro"/>
</dbReference>
<evidence type="ECO:0000313" key="9">
    <source>
        <dbReference type="EMBL" id="ATA93562.1"/>
    </source>
</evidence>
<evidence type="ECO:0000256" key="3">
    <source>
        <dbReference type="ARBA" id="ARBA00022692"/>
    </source>
</evidence>
<dbReference type="InterPro" id="IPR001901">
    <property type="entry name" value="Translocase_SecE/Sec61-g"/>
</dbReference>
<sequence>MINYIKESYEELKNHVTWISLAEAQRLMVVVVVFTVLFSLLIWGIDSSFEKLIGMYFNFMKK</sequence>
<dbReference type="GO" id="GO:0008320">
    <property type="term" value="F:protein transmembrane transporter activity"/>
    <property type="evidence" value="ECO:0007669"/>
    <property type="project" value="InterPro"/>
</dbReference>
<proteinExistence type="predicted"/>
<dbReference type="OMA" id="LKNHVTW"/>
<keyword evidence="2" id="KW-0813">Transport</keyword>
<reference evidence="10" key="1">
    <citation type="submission" date="2017-06" db="EMBL/GenBank/DDBJ databases">
        <title>Capnocytophaga spp. assemblies.</title>
        <authorList>
            <person name="Gulvik C.A."/>
        </authorList>
    </citation>
    <scope>NUCLEOTIDE SEQUENCE [LARGE SCALE GENOMIC DNA]</scope>
    <source>
        <strain evidence="10">H3936</strain>
    </source>
</reference>
<name>A0AAD0E9S3_9FLAO</name>
<dbReference type="EMBL" id="CP022389">
    <property type="protein sequence ID" value="ATA93562.1"/>
    <property type="molecule type" value="Genomic_DNA"/>
</dbReference>
<accession>A0AAD0E9S3</accession>
<keyword evidence="7 8" id="KW-0472">Membrane</keyword>
<keyword evidence="6" id="KW-0811">Translocation</keyword>
<organism evidence="9 10">
    <name type="scientific">Capnocytophaga canimorsus</name>
    <dbReference type="NCBI Taxonomy" id="28188"/>
    <lineage>
        <taxon>Bacteria</taxon>
        <taxon>Pseudomonadati</taxon>
        <taxon>Bacteroidota</taxon>
        <taxon>Flavobacteriia</taxon>
        <taxon>Flavobacteriales</taxon>
        <taxon>Flavobacteriaceae</taxon>
        <taxon>Capnocytophaga</taxon>
    </lineage>
</organism>
<gene>
    <name evidence="9" type="primary">secE</name>
    <name evidence="9" type="ORF">CGC54_04025</name>
</gene>
<dbReference type="NCBIfam" id="TIGR00964">
    <property type="entry name" value="secE_bact"/>
    <property type="match status" value="1"/>
</dbReference>
<comment type="subcellular location">
    <subcellularLocation>
        <location evidence="1">Membrane</location>
    </subcellularLocation>
</comment>
<feature type="transmembrane region" description="Helical" evidence="8">
    <location>
        <begin position="27"/>
        <end position="45"/>
    </location>
</feature>
<evidence type="ECO:0000313" key="10">
    <source>
        <dbReference type="Proteomes" id="UP000243753"/>
    </source>
</evidence>
<protein>
    <submittedName>
        <fullName evidence="9">Preprotein translocase subunit SecE</fullName>
    </submittedName>
</protein>
<dbReference type="AlphaFoldDB" id="A0AAD0E9S3"/>
<keyword evidence="4" id="KW-0653">Protein transport</keyword>
<evidence type="ECO:0000256" key="6">
    <source>
        <dbReference type="ARBA" id="ARBA00023010"/>
    </source>
</evidence>
<dbReference type="Gene3D" id="1.20.5.1030">
    <property type="entry name" value="Preprotein translocase secy subunit"/>
    <property type="match status" value="1"/>
</dbReference>
<evidence type="ECO:0000256" key="8">
    <source>
        <dbReference type="SAM" id="Phobius"/>
    </source>
</evidence>
<dbReference type="InterPro" id="IPR038379">
    <property type="entry name" value="SecE_sf"/>
</dbReference>
<keyword evidence="5 8" id="KW-1133">Transmembrane helix</keyword>
<evidence type="ECO:0000256" key="5">
    <source>
        <dbReference type="ARBA" id="ARBA00022989"/>
    </source>
</evidence>
<dbReference type="GO" id="GO:0016020">
    <property type="term" value="C:membrane"/>
    <property type="evidence" value="ECO:0007669"/>
    <property type="project" value="UniProtKB-SubCell"/>
</dbReference>
<evidence type="ECO:0000256" key="7">
    <source>
        <dbReference type="ARBA" id="ARBA00023136"/>
    </source>
</evidence>
<dbReference type="Pfam" id="PF00584">
    <property type="entry name" value="SecE"/>
    <property type="match status" value="1"/>
</dbReference>
<dbReference type="RefSeq" id="WP_013997793.1">
    <property type="nucleotide sequence ID" value="NZ_CP022389.1"/>
</dbReference>
<dbReference type="GO" id="GO:0009306">
    <property type="term" value="P:protein secretion"/>
    <property type="evidence" value="ECO:0007669"/>
    <property type="project" value="InterPro"/>
</dbReference>
<evidence type="ECO:0000256" key="1">
    <source>
        <dbReference type="ARBA" id="ARBA00004370"/>
    </source>
</evidence>
<dbReference type="Proteomes" id="UP000243753">
    <property type="component" value="Chromosome"/>
</dbReference>
<evidence type="ECO:0000256" key="4">
    <source>
        <dbReference type="ARBA" id="ARBA00022927"/>
    </source>
</evidence>